<organism evidence="1 2">
    <name type="scientific">Mucuna pruriens</name>
    <name type="common">Velvet bean</name>
    <name type="synonym">Dolichos pruriens</name>
    <dbReference type="NCBI Taxonomy" id="157652"/>
    <lineage>
        <taxon>Eukaryota</taxon>
        <taxon>Viridiplantae</taxon>
        <taxon>Streptophyta</taxon>
        <taxon>Embryophyta</taxon>
        <taxon>Tracheophyta</taxon>
        <taxon>Spermatophyta</taxon>
        <taxon>Magnoliopsida</taxon>
        <taxon>eudicotyledons</taxon>
        <taxon>Gunneridae</taxon>
        <taxon>Pentapetalae</taxon>
        <taxon>rosids</taxon>
        <taxon>fabids</taxon>
        <taxon>Fabales</taxon>
        <taxon>Fabaceae</taxon>
        <taxon>Papilionoideae</taxon>
        <taxon>50 kb inversion clade</taxon>
        <taxon>NPAAA clade</taxon>
        <taxon>indigoferoid/millettioid clade</taxon>
        <taxon>Phaseoleae</taxon>
        <taxon>Mucuna</taxon>
    </lineage>
</organism>
<sequence length="223" mass="25640">MDSTESYPTQSWLSTDRCNRVGLTRFRTKMQETGGPPECDGKPKRSLLTIFDLSVHDLCFLDREKRHRRIVCHREDEGCVRECTGPRPGHQRMNPNDALPSQTSDLAPSSMLFQGISIINEYATRFEYLSHFFSQPTFEEWKCRKFKEGLRQLKRVIILMAIWKFLELVEKYGKTLGLDPPSSRNDIIKRNPVIGCMAYRGNGMGQVLDTRTHGKGLSRIGQV</sequence>
<evidence type="ECO:0000313" key="2">
    <source>
        <dbReference type="Proteomes" id="UP000257109"/>
    </source>
</evidence>
<accession>A0A371G7Z1</accession>
<gene>
    <name evidence="1" type="ORF">CR513_32002</name>
</gene>
<dbReference type="Proteomes" id="UP000257109">
    <property type="component" value="Unassembled WGS sequence"/>
</dbReference>
<proteinExistence type="predicted"/>
<reference evidence="1" key="1">
    <citation type="submission" date="2018-05" db="EMBL/GenBank/DDBJ databases">
        <title>Draft genome of Mucuna pruriens seed.</title>
        <authorList>
            <person name="Nnadi N.E."/>
            <person name="Vos R."/>
            <person name="Hasami M.H."/>
            <person name="Devisetty U.K."/>
            <person name="Aguiy J.C."/>
        </authorList>
    </citation>
    <scope>NUCLEOTIDE SEQUENCE [LARGE SCALE GENOMIC DNA]</scope>
    <source>
        <strain evidence="1">JCA_2017</strain>
    </source>
</reference>
<dbReference type="EMBL" id="QJKJ01006460">
    <property type="protein sequence ID" value="RDX86641.1"/>
    <property type="molecule type" value="Genomic_DNA"/>
</dbReference>
<evidence type="ECO:0000313" key="1">
    <source>
        <dbReference type="EMBL" id="RDX86641.1"/>
    </source>
</evidence>
<comment type="caution">
    <text evidence="1">The sequence shown here is derived from an EMBL/GenBank/DDBJ whole genome shotgun (WGS) entry which is preliminary data.</text>
</comment>
<evidence type="ECO:0008006" key="3">
    <source>
        <dbReference type="Google" id="ProtNLM"/>
    </source>
</evidence>
<name>A0A371G7Z1_MUCPR</name>
<feature type="non-terminal residue" evidence="1">
    <location>
        <position position="1"/>
    </location>
</feature>
<protein>
    <recommendedName>
        <fullName evidence="3">Retrotransposon gag domain-containing protein</fullName>
    </recommendedName>
</protein>
<keyword evidence="2" id="KW-1185">Reference proteome</keyword>
<dbReference type="AlphaFoldDB" id="A0A371G7Z1"/>